<dbReference type="InterPro" id="IPR023434">
    <property type="entry name" value="Arginosuc_synth_type_1_subfam"/>
</dbReference>
<dbReference type="Pfam" id="PF00764">
    <property type="entry name" value="Arginosuc_synth"/>
    <property type="match status" value="1"/>
</dbReference>
<dbReference type="NCBIfam" id="TIGR00032">
    <property type="entry name" value="argG"/>
    <property type="match status" value="1"/>
</dbReference>
<dbReference type="InterPro" id="IPR014729">
    <property type="entry name" value="Rossmann-like_a/b/a_fold"/>
</dbReference>
<name>A0ABV2BNP1_9GAMM</name>
<dbReference type="CDD" id="cd01999">
    <property type="entry name" value="ASS"/>
    <property type="match status" value="1"/>
</dbReference>
<dbReference type="InterPro" id="IPR048267">
    <property type="entry name" value="Arginosuc_syn_N"/>
</dbReference>
<dbReference type="Proteomes" id="UP001548189">
    <property type="component" value="Unassembled WGS sequence"/>
</dbReference>
<evidence type="ECO:0000313" key="2">
    <source>
        <dbReference type="Proteomes" id="UP001548189"/>
    </source>
</evidence>
<dbReference type="EMBL" id="JBEVCJ010000001">
    <property type="protein sequence ID" value="MET1253563.1"/>
    <property type="molecule type" value="Genomic_DNA"/>
</dbReference>
<dbReference type="PROSITE" id="PS00565">
    <property type="entry name" value="ARGININOSUCCIN_SYN_2"/>
    <property type="match status" value="1"/>
</dbReference>
<dbReference type="Gene3D" id="3.40.50.620">
    <property type="entry name" value="HUPs"/>
    <property type="match status" value="1"/>
</dbReference>
<dbReference type="GO" id="GO:0004055">
    <property type="term" value="F:argininosuccinate synthase activity"/>
    <property type="evidence" value="ECO:0007669"/>
    <property type="project" value="UniProtKB-EC"/>
</dbReference>
<keyword evidence="2" id="KW-1185">Reference proteome</keyword>
<dbReference type="EC" id="6.3.4.5" evidence="1"/>
<organism evidence="1 2">
    <name type="scientific">Aliikangiella maris</name>
    <dbReference type="NCBI Taxonomy" id="3162458"/>
    <lineage>
        <taxon>Bacteria</taxon>
        <taxon>Pseudomonadati</taxon>
        <taxon>Pseudomonadota</taxon>
        <taxon>Gammaproteobacteria</taxon>
        <taxon>Oceanospirillales</taxon>
        <taxon>Pleioneaceae</taxon>
        <taxon>Aliikangiella</taxon>
    </lineage>
</organism>
<reference evidence="1 2" key="1">
    <citation type="submission" date="2024-06" db="EMBL/GenBank/DDBJ databases">
        <authorList>
            <person name="Li F."/>
        </authorList>
    </citation>
    <scope>NUCLEOTIDE SEQUENCE [LARGE SCALE GENOMIC DNA]</scope>
    <source>
        <strain evidence="1 2">GXAS 311</strain>
    </source>
</reference>
<proteinExistence type="predicted"/>
<dbReference type="Gene3D" id="3.90.1260.10">
    <property type="entry name" value="Argininosuccinate synthetase, chain A, domain 2"/>
    <property type="match status" value="1"/>
</dbReference>
<evidence type="ECO:0000313" key="1">
    <source>
        <dbReference type="EMBL" id="MET1253563.1"/>
    </source>
</evidence>
<dbReference type="SUPFAM" id="SSF69864">
    <property type="entry name" value="Argininosuccinate synthetase, C-terminal domain"/>
    <property type="match status" value="1"/>
</dbReference>
<dbReference type="InterPro" id="IPR048268">
    <property type="entry name" value="Arginosuc_syn_C"/>
</dbReference>
<dbReference type="InterPro" id="IPR001518">
    <property type="entry name" value="Arginosuc_synth"/>
</dbReference>
<comment type="caution">
    <text evidence="1">The sequence shown here is derived from an EMBL/GenBank/DDBJ whole genome shotgun (WGS) entry which is preliminary data.</text>
</comment>
<dbReference type="PANTHER" id="PTHR11587:SF2">
    <property type="entry name" value="ARGININOSUCCINATE SYNTHASE"/>
    <property type="match status" value="1"/>
</dbReference>
<dbReference type="SUPFAM" id="SSF52402">
    <property type="entry name" value="Adenine nucleotide alpha hydrolases-like"/>
    <property type="match status" value="1"/>
</dbReference>
<dbReference type="PROSITE" id="PS00564">
    <property type="entry name" value="ARGININOSUCCIN_SYN_1"/>
    <property type="match status" value="1"/>
</dbReference>
<protein>
    <submittedName>
        <fullName evidence="1">Argininosuccinate synthase</fullName>
        <ecNumber evidence="1">6.3.4.5</ecNumber>
    </submittedName>
</protein>
<accession>A0ABV2BNP1</accession>
<dbReference type="InterPro" id="IPR018223">
    <property type="entry name" value="Arginosuc_synth_CS"/>
</dbReference>
<gene>
    <name evidence="1" type="primary">argG</name>
    <name evidence="1" type="ORF">ABVT43_00335</name>
</gene>
<dbReference type="InterPro" id="IPR024074">
    <property type="entry name" value="AS_cat/multimer_dom_body"/>
</dbReference>
<keyword evidence="1" id="KW-0436">Ligase</keyword>
<dbReference type="Pfam" id="PF20979">
    <property type="entry name" value="Arginosuc_syn_C"/>
    <property type="match status" value="1"/>
</dbReference>
<sequence length="423" mass="46996">MSSNSNTQTSATQDDKQVVLAFSGGLDTSFCVPYLKDKGYQVTTIFVDSGGVSEQDKQAIKERALTLGAVAHHEVSIAQQLWDRVITPLIHSGHWYQNQYPLLCSDRYLIVEACLNLCDELNTKNFAHGCTGMGNDQVRFDLAVQCLGDYNIISPIREIQKQTSQVREFEKQYLIDKGFSVSDKVSSYSINENLLGTTISGSEIDEWQQPGQGSYVFTPAPQNAPQKLPTKLITLQFEQGNLVAVNQQKIADDFTGEKVMQQLNQQIGEYGIGRGIYTGDTTIGLKGRIVFEAPALHAIQVAHTALEQAVLSKAQNRFKSTVAEKWTELVYEGFFYEPLKHDLEAFLQSSQQMVTGEVTLELSYGQLYAVAIQSENILKDKQSVYAQSASWTIEEAIGFIKLFGQSSRLAAKSVQSNQKQVND</sequence>
<dbReference type="PANTHER" id="PTHR11587">
    <property type="entry name" value="ARGININOSUCCINATE SYNTHASE"/>
    <property type="match status" value="1"/>
</dbReference>